<dbReference type="PANTHER" id="PTHR46873">
    <property type="entry name" value="EXPRESSED PROTEIN"/>
    <property type="match status" value="1"/>
</dbReference>
<reference evidence="1 2" key="1">
    <citation type="journal article" date="2024" name="Nat. Commun.">
        <title>Phylogenomics reveals the evolutionary origins of lichenization in chlorophyte algae.</title>
        <authorList>
            <person name="Puginier C."/>
            <person name="Libourel C."/>
            <person name="Otte J."/>
            <person name="Skaloud P."/>
            <person name="Haon M."/>
            <person name="Grisel S."/>
            <person name="Petersen M."/>
            <person name="Berrin J.G."/>
            <person name="Delaux P.M."/>
            <person name="Dal Grande F."/>
            <person name="Keller J."/>
        </authorList>
    </citation>
    <scope>NUCLEOTIDE SEQUENCE [LARGE SCALE GENOMIC DNA]</scope>
    <source>
        <strain evidence="1 2">SAG 2043</strain>
    </source>
</reference>
<evidence type="ECO:0000313" key="2">
    <source>
        <dbReference type="Proteomes" id="UP001489004"/>
    </source>
</evidence>
<dbReference type="SUPFAM" id="SSF50891">
    <property type="entry name" value="Cyclophilin-like"/>
    <property type="match status" value="1"/>
</dbReference>
<organism evidence="1 2">
    <name type="scientific">[Myrmecia] bisecta</name>
    <dbReference type="NCBI Taxonomy" id="41462"/>
    <lineage>
        <taxon>Eukaryota</taxon>
        <taxon>Viridiplantae</taxon>
        <taxon>Chlorophyta</taxon>
        <taxon>core chlorophytes</taxon>
        <taxon>Trebouxiophyceae</taxon>
        <taxon>Trebouxiales</taxon>
        <taxon>Trebouxiaceae</taxon>
        <taxon>Myrmecia</taxon>
    </lineage>
</organism>
<comment type="caution">
    <text evidence="1">The sequence shown here is derived from an EMBL/GenBank/DDBJ whole genome shotgun (WGS) entry which is preliminary data.</text>
</comment>
<dbReference type="InterPro" id="IPR029000">
    <property type="entry name" value="Cyclophilin-like_dom_sf"/>
</dbReference>
<dbReference type="PROSITE" id="PS51257">
    <property type="entry name" value="PROKAR_LIPOPROTEIN"/>
    <property type="match status" value="1"/>
</dbReference>
<dbReference type="Proteomes" id="UP001489004">
    <property type="component" value="Unassembled WGS sequence"/>
</dbReference>
<protein>
    <recommendedName>
        <fullName evidence="3">Peptidylprolyl isomerase</fullName>
    </recommendedName>
</protein>
<gene>
    <name evidence="1" type="ORF">WJX72_006871</name>
</gene>
<sequence length="210" mass="22736">MYGPDKQPVSQRQAVAALGACFLLAGCALASRENAFIGYSETTGKTVILDTEYGQIPIRLLTSAAPEISAMVLTVAGKNVCLDCRFYRNEAVPKAGDGPPYGLLQGSLAALPAVPPQENRIVARRGHVCMIPETKEFFIAAKDHTDWGASHSVWGEVQDMAAVTTILNQPFHQITHPQYGTVMRMLDTEVPFRISLKGAKSSDQYVLVDA</sequence>
<dbReference type="AlphaFoldDB" id="A0AAW1R898"/>
<accession>A0AAW1R898</accession>
<proteinExistence type="predicted"/>
<dbReference type="PANTHER" id="PTHR46873:SF1">
    <property type="entry name" value="EXPRESSED PROTEIN"/>
    <property type="match status" value="1"/>
</dbReference>
<keyword evidence="2" id="KW-1185">Reference proteome</keyword>
<evidence type="ECO:0008006" key="3">
    <source>
        <dbReference type="Google" id="ProtNLM"/>
    </source>
</evidence>
<evidence type="ECO:0000313" key="1">
    <source>
        <dbReference type="EMBL" id="KAK9829611.1"/>
    </source>
</evidence>
<dbReference type="Gene3D" id="2.40.100.10">
    <property type="entry name" value="Cyclophilin-like"/>
    <property type="match status" value="1"/>
</dbReference>
<dbReference type="EMBL" id="JALJOR010000001">
    <property type="protein sequence ID" value="KAK9829611.1"/>
    <property type="molecule type" value="Genomic_DNA"/>
</dbReference>
<name>A0AAW1R898_9CHLO</name>